<feature type="region of interest" description="Disordered" evidence="1">
    <location>
        <begin position="524"/>
        <end position="555"/>
    </location>
</feature>
<dbReference type="Proteomes" id="UP000791440">
    <property type="component" value="Unassembled WGS sequence"/>
</dbReference>
<dbReference type="AlphaFoldDB" id="A0A922CKD9"/>
<evidence type="ECO:0000256" key="1">
    <source>
        <dbReference type="SAM" id="MobiDB-lite"/>
    </source>
</evidence>
<organism evidence="2 3">
    <name type="scientific">Manduca sexta</name>
    <name type="common">Tobacco hawkmoth</name>
    <name type="synonym">Tobacco hornworm</name>
    <dbReference type="NCBI Taxonomy" id="7130"/>
    <lineage>
        <taxon>Eukaryota</taxon>
        <taxon>Metazoa</taxon>
        <taxon>Ecdysozoa</taxon>
        <taxon>Arthropoda</taxon>
        <taxon>Hexapoda</taxon>
        <taxon>Insecta</taxon>
        <taxon>Pterygota</taxon>
        <taxon>Neoptera</taxon>
        <taxon>Endopterygota</taxon>
        <taxon>Lepidoptera</taxon>
        <taxon>Glossata</taxon>
        <taxon>Ditrysia</taxon>
        <taxon>Bombycoidea</taxon>
        <taxon>Sphingidae</taxon>
        <taxon>Sphinginae</taxon>
        <taxon>Sphingini</taxon>
        <taxon>Manduca</taxon>
    </lineage>
</organism>
<feature type="region of interest" description="Disordered" evidence="1">
    <location>
        <begin position="1"/>
        <end position="33"/>
    </location>
</feature>
<evidence type="ECO:0000313" key="3">
    <source>
        <dbReference type="Proteomes" id="UP000791440"/>
    </source>
</evidence>
<comment type="caution">
    <text evidence="2">The sequence shown here is derived from an EMBL/GenBank/DDBJ whole genome shotgun (WGS) entry which is preliminary data.</text>
</comment>
<reference evidence="2" key="1">
    <citation type="journal article" date="2016" name="Insect Biochem. Mol. Biol.">
        <title>Multifaceted biological insights from a draft genome sequence of the tobacco hornworm moth, Manduca sexta.</title>
        <authorList>
            <person name="Kanost M.R."/>
            <person name="Arrese E.L."/>
            <person name="Cao X."/>
            <person name="Chen Y.R."/>
            <person name="Chellapilla S."/>
            <person name="Goldsmith M.R."/>
            <person name="Grosse-Wilde E."/>
            <person name="Heckel D.G."/>
            <person name="Herndon N."/>
            <person name="Jiang H."/>
            <person name="Papanicolaou A."/>
            <person name="Qu J."/>
            <person name="Soulages J.L."/>
            <person name="Vogel H."/>
            <person name="Walters J."/>
            <person name="Waterhouse R.M."/>
            <person name="Ahn S.J."/>
            <person name="Almeida F.C."/>
            <person name="An C."/>
            <person name="Aqrawi P."/>
            <person name="Bretschneider A."/>
            <person name="Bryant W.B."/>
            <person name="Bucks S."/>
            <person name="Chao H."/>
            <person name="Chevignon G."/>
            <person name="Christen J.M."/>
            <person name="Clarke D.F."/>
            <person name="Dittmer N.T."/>
            <person name="Ferguson L.C.F."/>
            <person name="Garavelou S."/>
            <person name="Gordon K.H.J."/>
            <person name="Gunaratna R.T."/>
            <person name="Han Y."/>
            <person name="Hauser F."/>
            <person name="He Y."/>
            <person name="Heidel-Fischer H."/>
            <person name="Hirsh A."/>
            <person name="Hu Y."/>
            <person name="Jiang H."/>
            <person name="Kalra D."/>
            <person name="Klinner C."/>
            <person name="Konig C."/>
            <person name="Kovar C."/>
            <person name="Kroll A.R."/>
            <person name="Kuwar S.S."/>
            <person name="Lee S.L."/>
            <person name="Lehman R."/>
            <person name="Li K."/>
            <person name="Li Z."/>
            <person name="Liang H."/>
            <person name="Lovelace S."/>
            <person name="Lu Z."/>
            <person name="Mansfield J.H."/>
            <person name="McCulloch K.J."/>
            <person name="Mathew T."/>
            <person name="Morton B."/>
            <person name="Muzny D.M."/>
            <person name="Neunemann D."/>
            <person name="Ongeri F."/>
            <person name="Pauchet Y."/>
            <person name="Pu L.L."/>
            <person name="Pyrousis I."/>
            <person name="Rao X.J."/>
            <person name="Redding A."/>
            <person name="Roesel C."/>
            <person name="Sanchez-Gracia A."/>
            <person name="Schaack S."/>
            <person name="Shukla A."/>
            <person name="Tetreau G."/>
            <person name="Wang Y."/>
            <person name="Xiong G.H."/>
            <person name="Traut W."/>
            <person name="Walsh T.K."/>
            <person name="Worley K.C."/>
            <person name="Wu D."/>
            <person name="Wu W."/>
            <person name="Wu Y.Q."/>
            <person name="Zhang X."/>
            <person name="Zou Z."/>
            <person name="Zucker H."/>
            <person name="Briscoe A.D."/>
            <person name="Burmester T."/>
            <person name="Clem R.J."/>
            <person name="Feyereisen R."/>
            <person name="Grimmelikhuijzen C.J.P."/>
            <person name="Hamodrakas S.J."/>
            <person name="Hansson B.S."/>
            <person name="Huguet E."/>
            <person name="Jermiin L.S."/>
            <person name="Lan Q."/>
            <person name="Lehman H.K."/>
            <person name="Lorenzen M."/>
            <person name="Merzendorfer H."/>
            <person name="Michalopoulos I."/>
            <person name="Morton D.B."/>
            <person name="Muthukrishnan S."/>
            <person name="Oakeshott J.G."/>
            <person name="Palmer W."/>
            <person name="Park Y."/>
            <person name="Passarelli A.L."/>
            <person name="Rozas J."/>
            <person name="Schwartz L.M."/>
            <person name="Smith W."/>
            <person name="Southgate A."/>
            <person name="Vilcinskas A."/>
            <person name="Vogt R."/>
            <person name="Wang P."/>
            <person name="Werren J."/>
            <person name="Yu X.Q."/>
            <person name="Zhou J.J."/>
            <person name="Brown S.J."/>
            <person name="Scherer S.E."/>
            <person name="Richards S."/>
            <person name="Blissard G.W."/>
        </authorList>
    </citation>
    <scope>NUCLEOTIDE SEQUENCE</scope>
</reference>
<dbReference type="SMART" id="SM00368">
    <property type="entry name" value="LRR_RI"/>
    <property type="match status" value="6"/>
</dbReference>
<evidence type="ECO:0000313" key="2">
    <source>
        <dbReference type="EMBL" id="KAG6449407.1"/>
    </source>
</evidence>
<dbReference type="InterPro" id="IPR052394">
    <property type="entry name" value="LRR-containing"/>
</dbReference>
<gene>
    <name evidence="2" type="ORF">O3G_MSEX006066</name>
</gene>
<protein>
    <submittedName>
        <fullName evidence="2">Uncharacterized protein</fullName>
    </submittedName>
</protein>
<dbReference type="PROSITE" id="PS51450">
    <property type="entry name" value="LRR"/>
    <property type="match status" value="1"/>
</dbReference>
<proteinExistence type="predicted"/>
<sequence>MSDESSVEEEETEVLFVAEEQSSGEDPPMSEWSSLEVELPEENKKKLLFTQNLYSAGSGELCAKYVKMFDSQIVLHPYYSYPAVSDPGIKKALLGPEKPVIYPDDGQALYLFLCEDMNTFPVRMFHKNLLSNEIDLSFYGVSPAAVRPMAMALQYNKYVQIFNLTDNFLTDDSSYHLGQMLSSNITLKELNLTGCRIGASGMLRLGNTLSVNRTLTTLNLSRNYIGEAGGLHFAHQILGAAVKNVNLSYNQLGKQTALAFAEAFEFNNKLTHLDLSKNNFFHAATTVKMLDVLAQSKVLQELNLAWNSLEGERVAGGIKNILLVPSLTSLDLSNNRLQGEAILVILTNLYRAKKLVTLHLSFNPMSPEDAQATIEKMLKPRVKLENLFLENVSVNKSFLTCLSRVMRMKTRKNFSVKYGRVLQNWSVQGPDPRELILRRADHLGKARKKRKVDMAQFFLQLNKEFPRPMTIKELLERIELDEVPLDDGLVNELCVIFPGPKSVKTKYINLQLICEFMERIWPDRKLPPTPPPEPEPEPVVELPPPPPPKKGKGKK</sequence>
<accession>A0A922CKD9</accession>
<feature type="compositionally biased region" description="Acidic residues" evidence="1">
    <location>
        <begin position="1"/>
        <end position="13"/>
    </location>
</feature>
<keyword evidence="3" id="KW-1185">Reference proteome</keyword>
<dbReference type="Pfam" id="PF13516">
    <property type="entry name" value="LRR_6"/>
    <property type="match status" value="4"/>
</dbReference>
<dbReference type="InterPro" id="IPR001611">
    <property type="entry name" value="Leu-rich_rpt"/>
</dbReference>
<dbReference type="EMBL" id="JH668374">
    <property type="protein sequence ID" value="KAG6449407.1"/>
    <property type="molecule type" value="Genomic_DNA"/>
</dbReference>
<name>A0A922CKD9_MANSE</name>
<reference evidence="2" key="2">
    <citation type="submission" date="2020-12" db="EMBL/GenBank/DDBJ databases">
        <authorList>
            <person name="Kanost M."/>
        </authorList>
    </citation>
    <scope>NUCLEOTIDE SEQUENCE</scope>
</reference>
<dbReference type="PANTHER" id="PTHR24114:SF2">
    <property type="entry name" value="F-BOX DOMAIN-CONTAINING PROTEIN-RELATED"/>
    <property type="match status" value="1"/>
</dbReference>
<dbReference type="PANTHER" id="PTHR24114">
    <property type="entry name" value="LEUCINE RICH REPEAT FAMILY PROTEIN"/>
    <property type="match status" value="1"/>
</dbReference>